<organism evidence="3 4">
    <name type="scientific">Nezara viridula</name>
    <name type="common">Southern green stink bug</name>
    <name type="synonym">Cimex viridulus</name>
    <dbReference type="NCBI Taxonomy" id="85310"/>
    <lineage>
        <taxon>Eukaryota</taxon>
        <taxon>Metazoa</taxon>
        <taxon>Ecdysozoa</taxon>
        <taxon>Arthropoda</taxon>
        <taxon>Hexapoda</taxon>
        <taxon>Insecta</taxon>
        <taxon>Pterygota</taxon>
        <taxon>Neoptera</taxon>
        <taxon>Paraneoptera</taxon>
        <taxon>Hemiptera</taxon>
        <taxon>Heteroptera</taxon>
        <taxon>Panheteroptera</taxon>
        <taxon>Pentatomomorpha</taxon>
        <taxon>Pentatomoidea</taxon>
        <taxon>Pentatomidae</taxon>
        <taxon>Pentatominae</taxon>
        <taxon>Nezara</taxon>
    </lineage>
</organism>
<accession>A0A9P0HC51</accession>
<feature type="domain" description="CID" evidence="2">
    <location>
        <begin position="1"/>
        <end position="134"/>
    </location>
</feature>
<dbReference type="InterPro" id="IPR008942">
    <property type="entry name" value="ENTH_VHS"/>
</dbReference>
<dbReference type="PANTHER" id="PTHR12460:SF0">
    <property type="entry name" value="CID DOMAIN-CONTAINING PROTEIN-RELATED"/>
    <property type="match status" value="1"/>
</dbReference>
<evidence type="ECO:0000313" key="3">
    <source>
        <dbReference type="EMBL" id="CAH1399555.1"/>
    </source>
</evidence>
<dbReference type="EMBL" id="OV725080">
    <property type="protein sequence ID" value="CAH1399555.1"/>
    <property type="molecule type" value="Genomic_DNA"/>
</dbReference>
<evidence type="ECO:0000259" key="2">
    <source>
        <dbReference type="PROSITE" id="PS51391"/>
    </source>
</evidence>
<dbReference type="SMART" id="SM00582">
    <property type="entry name" value="RPR"/>
    <property type="match status" value="1"/>
</dbReference>
<dbReference type="AlphaFoldDB" id="A0A9P0HC51"/>
<gene>
    <name evidence="3" type="ORF">NEZAVI_LOCUS8985</name>
</gene>
<dbReference type="InterPro" id="IPR006569">
    <property type="entry name" value="CID_dom"/>
</dbReference>
<dbReference type="Gene3D" id="1.25.40.90">
    <property type="match status" value="1"/>
</dbReference>
<keyword evidence="1" id="KW-0175">Coiled coil</keyword>
<dbReference type="Pfam" id="PF04818">
    <property type="entry name" value="CID"/>
    <property type="match status" value="1"/>
</dbReference>
<dbReference type="GO" id="GO:0000993">
    <property type="term" value="F:RNA polymerase II complex binding"/>
    <property type="evidence" value="ECO:0007669"/>
    <property type="project" value="TreeGrafter"/>
</dbReference>
<name>A0A9P0HC51_NEZVI</name>
<sequence length="339" mass="39215">MAGFTETALQKKLEDLNESQQSIQTLSLWLIHHRKHFQLIVKTWFREMSKGNELQKLTLMYLANDVIQNSKKKGPEYTKEFAPALKKAFRLLGNMKCSEKTVSKLERILQIWEERNVYDKKLVEEYKKIYHKKENDIVEETAPPAKKVKVQPKSPKPERKISEVEIDGKKEVHVRLSPVLQAGDPPEPEELIRALMDLENSASVDVAVREKISKLPPDVSEVKLLSKLEDKEAALKLAERVNSAVELLTDYNNRLAHEMEERRRVMQMLRDYTVLQKQLLQQAETRLEEYKDKLIKVEQVRHEVLSHLSNLPDLRKLPDVTSGRLAPLPSAGDLFNVIS</sequence>
<dbReference type="Proteomes" id="UP001152798">
    <property type="component" value="Chromosome 4"/>
</dbReference>
<feature type="coiled-coil region" evidence="1">
    <location>
        <begin position="273"/>
        <end position="300"/>
    </location>
</feature>
<reference evidence="3" key="1">
    <citation type="submission" date="2022-01" db="EMBL/GenBank/DDBJ databases">
        <authorList>
            <person name="King R."/>
        </authorList>
    </citation>
    <scope>NUCLEOTIDE SEQUENCE</scope>
</reference>
<dbReference type="Gene3D" id="6.10.250.2560">
    <property type="match status" value="1"/>
</dbReference>
<evidence type="ECO:0000313" key="4">
    <source>
        <dbReference type="Proteomes" id="UP001152798"/>
    </source>
</evidence>
<dbReference type="PANTHER" id="PTHR12460">
    <property type="entry name" value="CYCLIN-DEPENDENT KINASE INHIBITOR-RELATED PROTEIN"/>
    <property type="match status" value="1"/>
</dbReference>
<dbReference type="OrthoDB" id="10069473at2759"/>
<dbReference type="CDD" id="cd17002">
    <property type="entry name" value="CID_RPRD1"/>
    <property type="match status" value="1"/>
</dbReference>
<proteinExistence type="predicted"/>
<dbReference type="Pfam" id="PF16566">
    <property type="entry name" value="CREPT"/>
    <property type="match status" value="1"/>
</dbReference>
<dbReference type="InterPro" id="IPR032337">
    <property type="entry name" value="RPRD1A/B_C"/>
</dbReference>
<protein>
    <recommendedName>
        <fullName evidence="2">CID domain-containing protein</fullName>
    </recommendedName>
</protein>
<keyword evidence="4" id="KW-1185">Reference proteome</keyword>
<dbReference type="GO" id="GO:0031124">
    <property type="term" value="P:mRNA 3'-end processing"/>
    <property type="evidence" value="ECO:0007669"/>
    <property type="project" value="TreeGrafter"/>
</dbReference>
<dbReference type="PROSITE" id="PS51391">
    <property type="entry name" value="CID"/>
    <property type="match status" value="1"/>
</dbReference>
<evidence type="ECO:0000256" key="1">
    <source>
        <dbReference type="SAM" id="Coils"/>
    </source>
</evidence>
<dbReference type="SUPFAM" id="SSF48464">
    <property type="entry name" value="ENTH/VHS domain"/>
    <property type="match status" value="1"/>
</dbReference>